<accession>A0AC61QYZ5</accession>
<sequence>MDERDRLKDATTENNKALEKKRNELAQAMIDAESPKVSRGGFLYSLQDKTKYNKIGGCDEDGFFETLEEHGLGDIIKRTVNAQTLNGAMAGLVEENDGELPEDFEDYIKPYQYYDVAKRKETNKAAKNAKKKKGE</sequence>
<comment type="caution">
    <text evidence="1">The sequence shown here is derived from an EMBL/GenBank/DDBJ whole genome shotgun (WGS) entry which is preliminary data.</text>
</comment>
<proteinExistence type="predicted"/>
<reference evidence="1" key="1">
    <citation type="submission" date="2019-04" db="EMBL/GenBank/DDBJ databases">
        <title>Microbes associate with the intestines of laboratory mice.</title>
        <authorList>
            <person name="Navarre W."/>
            <person name="Wong E."/>
            <person name="Huang K."/>
            <person name="Tropini C."/>
            <person name="Ng K."/>
            <person name="Yu B."/>
        </authorList>
    </citation>
    <scope>NUCLEOTIDE SEQUENCE</scope>
    <source>
        <strain evidence="1">NM72_1-8</strain>
    </source>
</reference>
<protein>
    <submittedName>
        <fullName evidence="1">Uncharacterized protein</fullName>
    </submittedName>
</protein>
<evidence type="ECO:0000313" key="2">
    <source>
        <dbReference type="Proteomes" id="UP000307720"/>
    </source>
</evidence>
<keyword evidence="2" id="KW-1185">Reference proteome</keyword>
<dbReference type="EMBL" id="SRZB01000027">
    <property type="protein sequence ID" value="TGX97732.1"/>
    <property type="molecule type" value="Genomic_DNA"/>
</dbReference>
<evidence type="ECO:0000313" key="1">
    <source>
        <dbReference type="EMBL" id="TGX97732.1"/>
    </source>
</evidence>
<name>A0AC61QYZ5_9FIRM</name>
<organism evidence="1 2">
    <name type="scientific">Hominisplanchenecus murintestinalis</name>
    <dbReference type="NCBI Taxonomy" id="2941517"/>
    <lineage>
        <taxon>Bacteria</taxon>
        <taxon>Bacillati</taxon>
        <taxon>Bacillota</taxon>
        <taxon>Clostridia</taxon>
        <taxon>Lachnospirales</taxon>
        <taxon>Lachnospiraceae</taxon>
        <taxon>Hominisplanchenecus</taxon>
    </lineage>
</organism>
<dbReference type="Proteomes" id="UP000307720">
    <property type="component" value="Unassembled WGS sequence"/>
</dbReference>
<gene>
    <name evidence="1" type="ORF">E5357_11515</name>
</gene>